<dbReference type="InParanoid" id="C5L0P2"/>
<reference evidence="1 2" key="1">
    <citation type="submission" date="2008-07" db="EMBL/GenBank/DDBJ databases">
        <authorList>
            <person name="El-Sayed N."/>
            <person name="Caler E."/>
            <person name="Inman J."/>
            <person name="Amedeo P."/>
            <person name="Hass B."/>
            <person name="Wortman J."/>
        </authorList>
    </citation>
    <scope>NUCLEOTIDE SEQUENCE [LARGE SCALE GENOMIC DNA]</scope>
    <source>
        <strain evidence="2">ATCC 50983 / TXsc</strain>
    </source>
</reference>
<proteinExistence type="predicted"/>
<evidence type="ECO:0000313" key="1">
    <source>
        <dbReference type="EMBL" id="EER09694.1"/>
    </source>
</evidence>
<protein>
    <submittedName>
        <fullName evidence="1">Uncharacterized protein</fullName>
    </submittedName>
</protein>
<evidence type="ECO:0000313" key="2">
    <source>
        <dbReference type="Proteomes" id="UP000007800"/>
    </source>
</evidence>
<accession>C5L0P2</accession>
<dbReference type="GeneID" id="9086997"/>
<sequence length="92" mass="10675">MPNDQYFEEFTAKMLFWAVLLGEGEEEEEEEEEGSKYGKLASTLDIMHTETSQRERAFRTNWTAAAATTEEYYATCRARHAIIIIIESWTSL</sequence>
<keyword evidence="2" id="KW-1185">Reference proteome</keyword>
<gene>
    <name evidence="1" type="ORF">Pmar_PMAR022132</name>
</gene>
<dbReference type="AlphaFoldDB" id="C5L0P2"/>
<dbReference type="EMBL" id="GG678123">
    <property type="protein sequence ID" value="EER09694.1"/>
    <property type="molecule type" value="Genomic_DNA"/>
</dbReference>
<dbReference type="RefSeq" id="XP_002777899.1">
    <property type="nucleotide sequence ID" value="XM_002777853.1"/>
</dbReference>
<organism evidence="2">
    <name type="scientific">Perkinsus marinus (strain ATCC 50983 / TXsc)</name>
    <dbReference type="NCBI Taxonomy" id="423536"/>
    <lineage>
        <taxon>Eukaryota</taxon>
        <taxon>Sar</taxon>
        <taxon>Alveolata</taxon>
        <taxon>Perkinsozoa</taxon>
        <taxon>Perkinsea</taxon>
        <taxon>Perkinsida</taxon>
        <taxon>Perkinsidae</taxon>
        <taxon>Perkinsus</taxon>
    </lineage>
</organism>
<name>C5L0P2_PERM5</name>
<dbReference type="Proteomes" id="UP000007800">
    <property type="component" value="Unassembled WGS sequence"/>
</dbReference>